<dbReference type="PROSITE" id="PS00012">
    <property type="entry name" value="PHOSPHOPANTETHEINE"/>
    <property type="match status" value="1"/>
</dbReference>
<dbReference type="eggNOG" id="COG1105">
    <property type="taxonomic scope" value="Bacteria"/>
</dbReference>
<keyword evidence="4 8" id="KW-0418">Kinase</keyword>
<evidence type="ECO:0000259" key="7">
    <source>
        <dbReference type="Pfam" id="PF00294"/>
    </source>
</evidence>
<dbReference type="GO" id="GO:0005524">
    <property type="term" value="F:ATP binding"/>
    <property type="evidence" value="ECO:0007669"/>
    <property type="project" value="UniProtKB-KW"/>
</dbReference>
<dbReference type="InterPro" id="IPR017583">
    <property type="entry name" value="Tagatose/fructose_Pkinase"/>
</dbReference>
<dbReference type="InterPro" id="IPR029056">
    <property type="entry name" value="Ribokinase-like"/>
</dbReference>
<dbReference type="PRINTS" id="PR00990">
    <property type="entry name" value="RIBOKINASE"/>
</dbReference>
<sequence>MTSRILTITLNPAIDVTYRTGALRLGGTTRVPDVRSRAGGKGVNVAAVVRELGGESLVLALTTTRAPDEFRDGLDGLGLAHRLVPALPAVRRTVAVVTPADGTTMLQENGFPAGPAGETGILDALGDELADGAGAVVISGSVPPGLSADVPAKLARLCARHDVPVIADVSGDALREAAGSGAVLMPNEDELAELAGPGTCQDLVAAGAPAVVATFGPGGAVAVTERGTWRARPAEVVTGNPAGAGDAGAAALAMHLTGSEVDWPVALADVVATSAAAVLRPVAGEIDVAARDRWIRAVEVERIR</sequence>
<keyword evidence="9" id="KW-1185">Reference proteome</keyword>
<feature type="domain" description="Carbohydrate kinase PfkB" evidence="7">
    <location>
        <begin position="14"/>
        <end position="282"/>
    </location>
</feature>
<dbReference type="PANTHER" id="PTHR46566">
    <property type="entry name" value="1-PHOSPHOFRUCTOKINASE-RELATED"/>
    <property type="match status" value="1"/>
</dbReference>
<evidence type="ECO:0000256" key="5">
    <source>
        <dbReference type="ARBA" id="ARBA00022840"/>
    </source>
</evidence>
<dbReference type="PANTHER" id="PTHR46566:SF5">
    <property type="entry name" value="1-PHOSPHOFRUCTOKINASE"/>
    <property type="match status" value="1"/>
</dbReference>
<keyword evidence="3" id="KW-0547">Nucleotide-binding</keyword>
<proteinExistence type="inferred from homology"/>
<evidence type="ECO:0000256" key="4">
    <source>
        <dbReference type="ARBA" id="ARBA00022777"/>
    </source>
</evidence>
<accession>A0A066U814</accession>
<evidence type="ECO:0000256" key="3">
    <source>
        <dbReference type="ARBA" id="ARBA00022741"/>
    </source>
</evidence>
<name>A0A066U814_9PSEU</name>
<comment type="similarity">
    <text evidence="1">Belongs to the carbohydrate kinase PfkB family.</text>
</comment>
<dbReference type="RefSeq" id="WP_043779188.1">
    <property type="nucleotide sequence ID" value="NZ_JMQI01000024.1"/>
</dbReference>
<dbReference type="GO" id="GO:0008443">
    <property type="term" value="F:phosphofructokinase activity"/>
    <property type="evidence" value="ECO:0007669"/>
    <property type="project" value="TreeGrafter"/>
</dbReference>
<organism evidence="8 9">
    <name type="scientific">Amycolatopsis rifamycinica</name>
    <dbReference type="NCBI Taxonomy" id="287986"/>
    <lineage>
        <taxon>Bacteria</taxon>
        <taxon>Bacillati</taxon>
        <taxon>Actinomycetota</taxon>
        <taxon>Actinomycetes</taxon>
        <taxon>Pseudonocardiales</taxon>
        <taxon>Pseudonocardiaceae</taxon>
        <taxon>Amycolatopsis</taxon>
    </lineage>
</organism>
<dbReference type="SUPFAM" id="SSF53613">
    <property type="entry name" value="Ribokinase-like"/>
    <property type="match status" value="1"/>
</dbReference>
<evidence type="ECO:0000313" key="9">
    <source>
        <dbReference type="Proteomes" id="UP000027345"/>
    </source>
</evidence>
<dbReference type="OrthoDB" id="9801219at2"/>
<keyword evidence="5" id="KW-0067">ATP-binding</keyword>
<dbReference type="AlphaFoldDB" id="A0A066U814"/>
<dbReference type="InterPro" id="IPR011611">
    <property type="entry name" value="PfkB_dom"/>
</dbReference>
<dbReference type="STRING" id="287986.DV20_11565"/>
<keyword evidence="2 6" id="KW-0808">Transferase</keyword>
<dbReference type="Pfam" id="PF00294">
    <property type="entry name" value="PfkB"/>
    <property type="match status" value="1"/>
</dbReference>
<evidence type="ECO:0000256" key="6">
    <source>
        <dbReference type="PIRNR" id="PIRNR000535"/>
    </source>
</evidence>
<protein>
    <submittedName>
        <fullName evidence="8">Tagatose-6-phosphate kinase</fullName>
    </submittedName>
</protein>
<dbReference type="InterPro" id="IPR006162">
    <property type="entry name" value="Ppantetheine_attach_site"/>
</dbReference>
<dbReference type="GO" id="GO:0005829">
    <property type="term" value="C:cytosol"/>
    <property type="evidence" value="ECO:0007669"/>
    <property type="project" value="TreeGrafter"/>
</dbReference>
<dbReference type="InterPro" id="IPR002139">
    <property type="entry name" value="Ribo/fructo_kinase"/>
</dbReference>
<reference evidence="8 9" key="1">
    <citation type="submission" date="2014-05" db="EMBL/GenBank/DDBJ databases">
        <title>Draft genome sequence of Amycolatopsis rifamycinica DSM 46095.</title>
        <authorList>
            <person name="Lal R."/>
            <person name="Saxena A."/>
            <person name="Kumari R."/>
            <person name="Mukherjee U."/>
            <person name="Singh P."/>
            <person name="Sangwan N."/>
            <person name="Mahato N.K."/>
        </authorList>
    </citation>
    <scope>NUCLEOTIDE SEQUENCE [LARGE SCALE GENOMIC DNA]</scope>
    <source>
        <strain evidence="8 9">DSM 46095</strain>
    </source>
</reference>
<evidence type="ECO:0000313" key="8">
    <source>
        <dbReference type="EMBL" id="KDN22017.1"/>
    </source>
</evidence>
<gene>
    <name evidence="8" type="ORF">DV20_11565</name>
</gene>
<dbReference type="PIRSF" id="PIRSF000535">
    <property type="entry name" value="1PFK/6PFK/LacC"/>
    <property type="match status" value="1"/>
</dbReference>
<dbReference type="Gene3D" id="3.40.1190.20">
    <property type="match status" value="1"/>
</dbReference>
<comment type="caution">
    <text evidence="8">The sequence shown here is derived from an EMBL/GenBank/DDBJ whole genome shotgun (WGS) entry which is preliminary data.</text>
</comment>
<evidence type="ECO:0000256" key="1">
    <source>
        <dbReference type="ARBA" id="ARBA00010688"/>
    </source>
</evidence>
<dbReference type="EMBL" id="JMQI01000024">
    <property type="protein sequence ID" value="KDN22017.1"/>
    <property type="molecule type" value="Genomic_DNA"/>
</dbReference>
<dbReference type="Proteomes" id="UP000027345">
    <property type="component" value="Unassembled WGS sequence"/>
</dbReference>
<evidence type="ECO:0000256" key="2">
    <source>
        <dbReference type="ARBA" id="ARBA00022679"/>
    </source>
</evidence>